<dbReference type="STRING" id="883158.HMPREF9140_00552"/>
<protein>
    <submittedName>
        <fullName evidence="1">Uncharacterized protein</fullName>
    </submittedName>
</protein>
<reference evidence="1 2" key="1">
    <citation type="submission" date="2011-12" db="EMBL/GenBank/DDBJ databases">
        <title>The Genome Sequence of Prevotella micans F0438.</title>
        <authorList>
            <consortium name="The Broad Institute Genome Sequencing Platform"/>
            <person name="Earl A."/>
            <person name="Ward D."/>
            <person name="Feldgarden M."/>
            <person name="Gevers D."/>
            <person name="Izard J."/>
            <person name="Baranova O.V."/>
            <person name="Blanton J.M."/>
            <person name="Wade W.G."/>
            <person name="Dewhirst F.E."/>
            <person name="Young S.K."/>
            <person name="Zeng Q."/>
            <person name="Gargeya S."/>
            <person name="Fitzgerald M."/>
            <person name="Haas B."/>
            <person name="Abouelleil A."/>
            <person name="Alvarado L."/>
            <person name="Arachchi H.M."/>
            <person name="Berlin A."/>
            <person name="Chapman S.B."/>
            <person name="Gearin G."/>
            <person name="Goldberg J."/>
            <person name="Griggs A."/>
            <person name="Gujja S."/>
            <person name="Hansen M."/>
            <person name="Heiman D."/>
            <person name="Howarth C."/>
            <person name="Larimer J."/>
            <person name="Lui A."/>
            <person name="MacDonald P.J.P."/>
            <person name="McCowen C."/>
            <person name="Montmayeur A."/>
            <person name="Murphy C."/>
            <person name="Neiman D."/>
            <person name="Pearson M."/>
            <person name="Priest M."/>
            <person name="Roberts A."/>
            <person name="Saif S."/>
            <person name="Shea T."/>
            <person name="Sisk P."/>
            <person name="Stolte C."/>
            <person name="Sykes S."/>
            <person name="Wortman J."/>
            <person name="Nusbaum C."/>
            <person name="Birren B."/>
        </authorList>
    </citation>
    <scope>NUCLEOTIDE SEQUENCE [LARGE SCALE GENOMIC DNA]</scope>
    <source>
        <strain evidence="1 2">F0438</strain>
    </source>
</reference>
<dbReference type="AlphaFoldDB" id="H1Q0W4"/>
<evidence type="ECO:0000313" key="2">
    <source>
        <dbReference type="Proteomes" id="UP000016023"/>
    </source>
</evidence>
<dbReference type="Proteomes" id="UP000016023">
    <property type="component" value="Unassembled WGS sequence"/>
</dbReference>
<evidence type="ECO:0000313" key="1">
    <source>
        <dbReference type="EMBL" id="EHO72792.1"/>
    </source>
</evidence>
<sequence>MEPYYAVHFDPNRHRKYTQNKRIDTGNIKGTIVFAKRYYRFRQKVLSFYPKSTIVLPKKYYRFTQKVLSFLAKGTIVFDERYYRL</sequence>
<keyword evidence="2" id="KW-1185">Reference proteome</keyword>
<comment type="caution">
    <text evidence="1">The sequence shown here is derived from an EMBL/GenBank/DDBJ whole genome shotgun (WGS) entry which is preliminary data.</text>
</comment>
<accession>H1Q0W4</accession>
<organism evidence="1 2">
    <name type="scientific">Prevotella micans F0438</name>
    <dbReference type="NCBI Taxonomy" id="883158"/>
    <lineage>
        <taxon>Bacteria</taxon>
        <taxon>Pseudomonadati</taxon>
        <taxon>Bacteroidota</taxon>
        <taxon>Bacteroidia</taxon>
        <taxon>Bacteroidales</taxon>
        <taxon>Prevotellaceae</taxon>
        <taxon>Prevotella</taxon>
    </lineage>
</organism>
<gene>
    <name evidence="1" type="ORF">HMPREF9140_00552</name>
</gene>
<name>H1Q0W4_9BACT</name>
<dbReference type="EMBL" id="AGWK01000018">
    <property type="protein sequence ID" value="EHO72792.1"/>
    <property type="molecule type" value="Genomic_DNA"/>
</dbReference>
<dbReference type="HOGENOM" id="CLU_2509934_0_0_10"/>
<proteinExistence type="predicted"/>